<dbReference type="InterPro" id="IPR039586">
    <property type="entry name" value="CFAP46"/>
</dbReference>
<dbReference type="GO" id="GO:0035082">
    <property type="term" value="P:axoneme assembly"/>
    <property type="evidence" value="ECO:0007669"/>
    <property type="project" value="InterPro"/>
</dbReference>
<feature type="compositionally biased region" description="Basic and acidic residues" evidence="1">
    <location>
        <begin position="1412"/>
        <end position="1429"/>
    </location>
</feature>
<proteinExistence type="predicted"/>
<gene>
    <name evidence="3" type="ORF">HF521_009166</name>
</gene>
<evidence type="ECO:0000259" key="2">
    <source>
        <dbReference type="PROSITE" id="PS51700"/>
    </source>
</evidence>
<feature type="region of interest" description="Disordered" evidence="1">
    <location>
        <begin position="844"/>
        <end position="864"/>
    </location>
</feature>
<dbReference type="Proteomes" id="UP000606274">
    <property type="component" value="Unassembled WGS sequence"/>
</dbReference>
<dbReference type="InterPro" id="IPR011990">
    <property type="entry name" value="TPR-like_helical_dom_sf"/>
</dbReference>
<name>A0A8T0BTA9_SILME</name>
<protein>
    <recommendedName>
        <fullName evidence="2">Peptidase C50 domain-containing protein</fullName>
    </recommendedName>
</protein>
<dbReference type="Gene3D" id="1.25.40.10">
    <property type="entry name" value="Tetratricopeptide repeat domain"/>
    <property type="match status" value="1"/>
</dbReference>
<dbReference type="Pfam" id="PF25439">
    <property type="entry name" value="TPR_CFAP46_N"/>
    <property type="match status" value="1"/>
</dbReference>
<sequence length="2618" mass="295109">MIECYGVQQSNLEDKDTVRVACVFTGTRTRSDSFEQNSWLFPVICRTVKGLALKMDLRIRQYLTQAQDKDDPAALRRAYATIKDAMSGKAASDPQCFLPELYVLCAEQALVLGCREITEDCLMMYLESKPPPNQFLCRAYFCQAQLNSPRTVASVEDMDRAVTYYLKAIEISKDKPRYHFLVFNASVLYLQTVRAFLRPCWRRYLVSSLTQVLSALEEVAEPDYIWRAELMMLLVKCLVDAGKKNDAADFSKVTSKFIQQHTPELYPQIFSIQVQHDLIDVSNILTKARPQLLAIYKLQKLKKLTVNAGRKEPDELREIFVLLTHKSQSQSSASNSHSIDTDDSRCMTVSSRIDLLLQLAFLSLHFKEQIIAEECIKELKNIDETAVGKHIMVECVECELVLMKQNSNIEDYTKSSVETQLRIVTRLEALLLRAVREGDAQVTQSVCAALWNSCLPLLQHNLRKNIKSPLLTLSKALEDINSMLLDMRCQVHAELAAIEEEAERLEPAIQHLHAALGLDENGQFHQRLSFSLHCLQLRSKLYSTPTRPEDQAAMLIQQTKEHLGNEPAKNWRPILVSAGIALAPDTFQMVLDADSTAKGSGRLDTVEQLAAKAKHYRTCVQKVECHFANLERDTDDRERIRLWASLVKAARKQVLWDVCRAACRFCLLYDDKRWKIERQQMYKEESGERELLRLLAEVHFINAEATIHKLRSEGVELNDSPVPPVKRGMLTLDDPQWTLYSDWIQEMSDYATTNLLRGAELGAELQEPWLVVNAAVYLWNYNSHILAAKRQNKLVTTFSQLVELLRQTGHEREVVLLVLLCDAVAQGIIKPWCGTSGHTTQQREYFQSQADKTKTSGKKGMEKSGSTHSIQLEAAVVQDIKKALQMCDYALRLSNGNDETVPIMVRKQLISTWVNTKRLLQQQIGQNLDIDDECKNEAVRAMSRVLVGVEMMRCNTNHGLMEFSVPSLTMLIQMASDCKWSDPVVELYAWSQLARFAHRNADHDLVMTCTQNSLQLDQKAKNKAKISVLNLYSIRMVQEMLSTAACLRGLSMLHKSCGHFAKYTEALAMLHTSISYAEQAGSWPLCRTAAKHYWNSCLALINTPEQRQQLQKPLELIVKALTRTYSQPTGVKNRRPSAQKQKQPGALDSNTEDDLAVRAAMYSLIFQVHVDCGSLRNGLQVLDLAIREMPHSPHRLTLYKQRVLVKAQLGESIELDMHMFTELEEVPCAMMWHHVALATNDIQQKMHCYQNAINKLQSAESQWKKVDLLLEYAEWLYCNNFPVTDVQLQTQSAIDILLSSGLDSSQSDSNRGNPETPVQADVAVPVSGPQAPTSMLPHTKLNDVHTLDMLVQAYTLLAIIESRVSTKHLQYLVEAYHCVVKIWQVSMKTAQEVIKDVLKNSDIAPQPVLADSSKKDKEKEKEHEKIFKSKEKKPKVPGLDASFQLNPEKWAQFECPEEFRQAFKHDHSISMQNRTLFYLDLLVKELESVSLTLLTLPPLHLAEVIAHDLLLSKSHSDLYRLRILKTCCELGLDSSSPYNDALLSFAHISEDEQMLCRKTVALKRERTGPHTEAQVNKTQETAPLHSGCGVSEGSMCRKRLSECTMQNLLMDKAAVCISMGLYQPARRLLAEVHLVAKELGDKTILARCFYLLAVLASHEQQHGQALALVEQAQEIGGDEDFWYNLILSLLNTTVQIDGDNIYTQVCKITDTAIGLFRSALEQKPNRASVLNFYIASLQARGAVLCRQSLRVTCPGHSVSADTVKKLNAVCDTLEKSAAALRQHGYKNQAAETILEQAHTLRMLAMVTSIKEEKQQHLLDALSLIQQAVALQEEVLSDCLRLIPTQEGGWRRLPAMRVSVRFRLALADLGLLMLEMFCEEEKVKATIQIRMSSTERAVDSYLKSSPELNALQREWLTMGQSVGQLTFTQLSVVQSLIKDCVETRMQTLGMLGKCLRLLALQRDPLYPNSMWDKSFMVNIAGGKETECKDKDENVESSSLVEGSISQSDNTIKMNNKRAVQQMLVQASDTLTEALSLGLQQSLPELLSYVCEEMLESHSQNDTAALGQYLALLQSCVCCTEMSRVLDAACWDSSQSQVAALLGLQKSLKFSQHSHSRLLSATDHSLKTLSKAYQHVNINPKHLSLLGELPSNLKILLLQHSKDGSVLYGAFYEKAQSTESHKFKSMQIAGGLVCSKVTKAQVQPTGLLQLRHQTQAFRQLAAQTIIKESCRLRNAVQTKDCIQLKKNTDQELREHFQGVVKGMEDYLHPLLSQFDFSCFSRCPRSTVTDEATQPKDKEEREATDNALPEHGECVVVLADTMLLELPLEALRVLRGSGISSISRDFSLQVFHSRLHRDEQVESDSKTERKSAKTAKGKGDQSKAIKVAPVSRVLPADTLSVDSRKFKYFVDPHSDGVDNRSSPAETMRKILDMYSQQFTAQWEGVVGSKQPCRSQDLEHLLTNCSCFIYCGEDRFLNHISPDRFANLNLSECELAVIFDPVHNSQSMWLQSHWDIQKCKAHLALESPVECAYLLTLSGVHSIMLNQWSNITRANAHNMETIMEHLLQTGLTSGQAVHTLRKKASLAQKEPDYALEADDEPGWISPSAMNFIIYGLPNLIVT</sequence>
<reference evidence="3" key="1">
    <citation type="submission" date="2020-08" db="EMBL/GenBank/DDBJ databases">
        <title>Chromosome-level assembly of Southern catfish (Silurus meridionalis) provides insights into visual adaptation to the nocturnal and benthic lifestyles.</title>
        <authorList>
            <person name="Zhang Y."/>
            <person name="Wang D."/>
            <person name="Peng Z."/>
        </authorList>
    </citation>
    <scope>NUCLEOTIDE SEQUENCE</scope>
    <source>
        <strain evidence="3">SWU-2019-XX</strain>
        <tissue evidence="3">Muscle</tissue>
    </source>
</reference>
<keyword evidence="4" id="KW-1185">Reference proteome</keyword>
<dbReference type="GO" id="GO:0004197">
    <property type="term" value="F:cysteine-type endopeptidase activity"/>
    <property type="evidence" value="ECO:0007669"/>
    <property type="project" value="InterPro"/>
</dbReference>
<evidence type="ECO:0000256" key="1">
    <source>
        <dbReference type="SAM" id="MobiDB-lite"/>
    </source>
</evidence>
<dbReference type="InterPro" id="IPR030397">
    <property type="entry name" value="SEPARIN_core_dom"/>
</dbReference>
<dbReference type="PROSITE" id="PS51700">
    <property type="entry name" value="SEPARIN"/>
    <property type="match status" value="1"/>
</dbReference>
<accession>A0A8T0BTA9</accession>
<dbReference type="InterPro" id="IPR057466">
    <property type="entry name" value="CFAP46_TPR"/>
</dbReference>
<feature type="region of interest" description="Disordered" evidence="1">
    <location>
        <begin position="1408"/>
        <end position="1432"/>
    </location>
</feature>
<dbReference type="PANTHER" id="PTHR15977:SF15">
    <property type="entry name" value="CILIA- AND FLAGELLA-ASSOCIATED PROTEIN 46"/>
    <property type="match status" value="1"/>
</dbReference>
<dbReference type="SMART" id="SM00028">
    <property type="entry name" value="TPR"/>
    <property type="match status" value="4"/>
</dbReference>
<evidence type="ECO:0000313" key="3">
    <source>
        <dbReference type="EMBL" id="KAF7710294.1"/>
    </source>
</evidence>
<comment type="caution">
    <text evidence="3">The sequence shown here is derived from an EMBL/GenBank/DDBJ whole genome shotgun (WGS) entry which is preliminary data.</text>
</comment>
<feature type="region of interest" description="Disordered" evidence="1">
    <location>
        <begin position="1127"/>
        <end position="1150"/>
    </location>
</feature>
<dbReference type="InterPro" id="IPR019734">
    <property type="entry name" value="TPR_rpt"/>
</dbReference>
<evidence type="ECO:0000313" key="4">
    <source>
        <dbReference type="Proteomes" id="UP000606274"/>
    </source>
</evidence>
<dbReference type="GO" id="GO:0006508">
    <property type="term" value="P:proteolysis"/>
    <property type="evidence" value="ECO:0007669"/>
    <property type="project" value="InterPro"/>
</dbReference>
<feature type="domain" description="Peptidase C50" evidence="2">
    <location>
        <begin position="2400"/>
        <end position="2500"/>
    </location>
</feature>
<dbReference type="PANTHER" id="PTHR15977">
    <property type="entry name" value="CILIA- AND FLAGELLA-ASSOCIATED PROTEIN 46"/>
    <property type="match status" value="1"/>
</dbReference>
<dbReference type="GO" id="GO:0060294">
    <property type="term" value="P:cilium movement involved in cell motility"/>
    <property type="evidence" value="ECO:0007669"/>
    <property type="project" value="InterPro"/>
</dbReference>
<feature type="region of interest" description="Disordered" evidence="1">
    <location>
        <begin position="2355"/>
        <end position="2378"/>
    </location>
</feature>
<dbReference type="EMBL" id="JABFDY010000002">
    <property type="protein sequence ID" value="KAF7710294.1"/>
    <property type="molecule type" value="Genomic_DNA"/>
</dbReference>
<feature type="compositionally biased region" description="Basic and acidic residues" evidence="1">
    <location>
        <begin position="851"/>
        <end position="862"/>
    </location>
</feature>
<organism evidence="3 4">
    <name type="scientific">Silurus meridionalis</name>
    <name type="common">Southern catfish</name>
    <name type="synonym">Silurus soldatovi meridionalis</name>
    <dbReference type="NCBI Taxonomy" id="175797"/>
    <lineage>
        <taxon>Eukaryota</taxon>
        <taxon>Metazoa</taxon>
        <taxon>Chordata</taxon>
        <taxon>Craniata</taxon>
        <taxon>Vertebrata</taxon>
        <taxon>Euteleostomi</taxon>
        <taxon>Actinopterygii</taxon>
        <taxon>Neopterygii</taxon>
        <taxon>Teleostei</taxon>
        <taxon>Ostariophysi</taxon>
        <taxon>Siluriformes</taxon>
        <taxon>Siluridae</taxon>
        <taxon>Silurus</taxon>
    </lineage>
</organism>
<dbReference type="SUPFAM" id="SSF48452">
    <property type="entry name" value="TPR-like"/>
    <property type="match status" value="1"/>
</dbReference>